<feature type="transmembrane region" description="Helical" evidence="1">
    <location>
        <begin position="94"/>
        <end position="114"/>
    </location>
</feature>
<dbReference type="SUPFAM" id="SSF52980">
    <property type="entry name" value="Restriction endonuclease-like"/>
    <property type="match status" value="1"/>
</dbReference>
<dbReference type="PANTHER" id="PTHR30015">
    <property type="entry name" value="MRR RESTRICTION SYSTEM PROTEIN"/>
    <property type="match status" value="1"/>
</dbReference>
<proteinExistence type="predicted"/>
<sequence>MYNRTYFHPVLPAEPIDTMQDLLPLLQILFAFWPLALVFTLRGWQRGRKEQFPHALRRGLVTFLIFWGAWASIGLLLLFNGLSPLGLLPEPWNTTTFVIAGLLAGGGLLLQGWWQNRDAWRALRTARSVQELQELTPEEFEELIAVFFRSFNYRARRVGQTGDHGVDLVVYTKRQGKWIVQCKRYRSSVGEPVVRDFYGTMLHEAASQGFVMTTGTFTPQAVEWVRGKPITLYDGPALVKLLRASRRQRHLK</sequence>
<dbReference type="InterPro" id="IPR011335">
    <property type="entry name" value="Restrct_endonuc-II-like"/>
</dbReference>
<feature type="domain" description="Restriction endonuclease type IV Mrr" evidence="2">
    <location>
        <begin position="132"/>
        <end position="242"/>
    </location>
</feature>
<dbReference type="Proteomes" id="UP000055060">
    <property type="component" value="Unassembled WGS sequence"/>
</dbReference>
<dbReference type="OrthoDB" id="149587at2"/>
<dbReference type="GO" id="GO:0015666">
    <property type="term" value="F:restriction endodeoxyribonuclease activity"/>
    <property type="evidence" value="ECO:0007669"/>
    <property type="project" value="TreeGrafter"/>
</dbReference>
<dbReference type="RefSeq" id="WP_083522464.1">
    <property type="nucleotide sequence ID" value="NZ_DF967972.1"/>
</dbReference>
<keyword evidence="3" id="KW-0378">Hydrolase</keyword>
<dbReference type="STRING" id="360412.LARV_01883"/>
<dbReference type="Pfam" id="PF04471">
    <property type="entry name" value="Mrr_cat"/>
    <property type="match status" value="1"/>
</dbReference>
<organism evidence="3">
    <name type="scientific">Longilinea arvoryzae</name>
    <dbReference type="NCBI Taxonomy" id="360412"/>
    <lineage>
        <taxon>Bacteria</taxon>
        <taxon>Bacillati</taxon>
        <taxon>Chloroflexota</taxon>
        <taxon>Anaerolineae</taxon>
        <taxon>Anaerolineales</taxon>
        <taxon>Anaerolineaceae</taxon>
        <taxon>Longilinea</taxon>
    </lineage>
</organism>
<evidence type="ECO:0000256" key="1">
    <source>
        <dbReference type="SAM" id="Phobius"/>
    </source>
</evidence>
<keyword evidence="1" id="KW-1133">Transmembrane helix</keyword>
<feature type="transmembrane region" description="Helical" evidence="1">
    <location>
        <begin position="61"/>
        <end position="82"/>
    </location>
</feature>
<dbReference type="AlphaFoldDB" id="A0A0S7BIG5"/>
<name>A0A0S7BIG5_9CHLR</name>
<dbReference type="InterPro" id="IPR011856">
    <property type="entry name" value="tRNA_endonuc-like_dom_sf"/>
</dbReference>
<dbReference type="Gene3D" id="3.40.1350.10">
    <property type="match status" value="1"/>
</dbReference>
<dbReference type="GO" id="GO:0003677">
    <property type="term" value="F:DNA binding"/>
    <property type="evidence" value="ECO:0007669"/>
    <property type="project" value="InterPro"/>
</dbReference>
<dbReference type="InterPro" id="IPR052906">
    <property type="entry name" value="Type_IV_Methyl-Rstrct_Enzyme"/>
</dbReference>
<evidence type="ECO:0000259" key="2">
    <source>
        <dbReference type="Pfam" id="PF04471"/>
    </source>
</evidence>
<keyword evidence="4" id="KW-1185">Reference proteome</keyword>
<evidence type="ECO:0000313" key="4">
    <source>
        <dbReference type="Proteomes" id="UP000055060"/>
    </source>
</evidence>
<dbReference type="InterPro" id="IPR007560">
    <property type="entry name" value="Restrct_endonuc_IV_Mrr"/>
</dbReference>
<dbReference type="PANTHER" id="PTHR30015:SF7">
    <property type="entry name" value="TYPE IV METHYL-DIRECTED RESTRICTION ENZYME ECOKMRR"/>
    <property type="match status" value="1"/>
</dbReference>
<keyword evidence="1" id="KW-0812">Transmembrane</keyword>
<keyword evidence="3" id="KW-0255">Endonuclease</keyword>
<reference evidence="3" key="1">
    <citation type="submission" date="2015-07" db="EMBL/GenBank/DDBJ databases">
        <title>Draft Genome Sequences of Anaerolinea thermolimosa IMO-1, Bellilinea caldifistulae GOMI-1, Leptolinea tardivitalis YMTK-2, Levilinea saccharolytica KIBI-1,Longilinea arvoryzae KOME-1, Previously Described as Members of the Anaerolineaceae (Chloroflexi).</title>
        <authorList>
            <person name="Sekiguchi Y."/>
            <person name="Ohashi A."/>
            <person name="Matsuura N."/>
            <person name="Tourlousse M.D."/>
        </authorList>
    </citation>
    <scope>NUCLEOTIDE SEQUENCE [LARGE SCALE GENOMIC DNA]</scope>
    <source>
        <strain evidence="3">KOME-1</strain>
    </source>
</reference>
<evidence type="ECO:0000313" key="3">
    <source>
        <dbReference type="EMBL" id="GAP14120.1"/>
    </source>
</evidence>
<feature type="transmembrane region" description="Helical" evidence="1">
    <location>
        <begin position="22"/>
        <end position="41"/>
    </location>
</feature>
<protein>
    <submittedName>
        <fullName evidence="3">Restriction endonuclease</fullName>
    </submittedName>
</protein>
<keyword evidence="1" id="KW-0472">Membrane</keyword>
<dbReference type="GO" id="GO:0009307">
    <property type="term" value="P:DNA restriction-modification system"/>
    <property type="evidence" value="ECO:0007669"/>
    <property type="project" value="InterPro"/>
</dbReference>
<gene>
    <name evidence="3" type="ORF">LARV_01883</name>
</gene>
<dbReference type="EMBL" id="DF967972">
    <property type="protein sequence ID" value="GAP14120.1"/>
    <property type="molecule type" value="Genomic_DNA"/>
</dbReference>
<keyword evidence="3" id="KW-0540">Nuclease</keyword>
<accession>A0A0S7BIG5</accession>